<feature type="region of interest" description="Disordered" evidence="1">
    <location>
        <begin position="1"/>
        <end position="53"/>
    </location>
</feature>
<accession>A0A9P4HSE5</accession>
<feature type="compositionally biased region" description="Polar residues" evidence="1">
    <location>
        <begin position="26"/>
        <end position="53"/>
    </location>
</feature>
<dbReference type="EMBL" id="ML978721">
    <property type="protein sequence ID" value="KAF2087130.1"/>
    <property type="molecule type" value="Genomic_DNA"/>
</dbReference>
<reference evidence="2" key="1">
    <citation type="journal article" date="2020" name="Stud. Mycol.">
        <title>101 Dothideomycetes genomes: a test case for predicting lifestyles and emergence of pathogens.</title>
        <authorList>
            <person name="Haridas S."/>
            <person name="Albert R."/>
            <person name="Binder M."/>
            <person name="Bloem J."/>
            <person name="Labutti K."/>
            <person name="Salamov A."/>
            <person name="Andreopoulos B."/>
            <person name="Baker S."/>
            <person name="Barry K."/>
            <person name="Bills G."/>
            <person name="Bluhm B."/>
            <person name="Cannon C."/>
            <person name="Castanera R."/>
            <person name="Culley D."/>
            <person name="Daum C."/>
            <person name="Ezra D."/>
            <person name="Gonzalez J."/>
            <person name="Henrissat B."/>
            <person name="Kuo A."/>
            <person name="Liang C."/>
            <person name="Lipzen A."/>
            <person name="Lutzoni F."/>
            <person name="Magnuson J."/>
            <person name="Mondo S."/>
            <person name="Nolan M."/>
            <person name="Ohm R."/>
            <person name="Pangilinan J."/>
            <person name="Park H.-J."/>
            <person name="Ramirez L."/>
            <person name="Alfaro M."/>
            <person name="Sun H."/>
            <person name="Tritt A."/>
            <person name="Yoshinaga Y."/>
            <person name="Zwiers L.-H."/>
            <person name="Turgeon B."/>
            <person name="Goodwin S."/>
            <person name="Spatafora J."/>
            <person name="Crous P."/>
            <person name="Grigoriev I."/>
        </authorList>
    </citation>
    <scope>NUCLEOTIDE SEQUENCE</scope>
    <source>
        <strain evidence="2">CBS 121410</strain>
    </source>
</reference>
<protein>
    <submittedName>
        <fullName evidence="2">Uncharacterized protein</fullName>
    </submittedName>
</protein>
<keyword evidence="3" id="KW-1185">Reference proteome</keyword>
<gene>
    <name evidence="2" type="ORF">K490DRAFT_57200</name>
</gene>
<dbReference type="AlphaFoldDB" id="A0A9P4HSE5"/>
<sequence length="317" mass="36252">MASQSMTLAPLAPPLHTPDDSAIPFNESTSSLHPPVLNQPNTSDVQDLQPRQVSSKITMPNCRKKVIRFEYLKDSVNIRTPCFETSCLTCGPEVERLARSLGTWRQTRAAERAALRANATESMKRKAREDVEQRVGWVKNIYARNAPAVKPQKNKQKQKLYRAVVGGEVEDRRGPPKLEVMSRGRRDAYSATVEKREHRKLVRLAFKDKKEEYRRLVERSEGRRAETLVVKLGFERRREEFEELIKSYEHIDSDGDRDLNEGEAEHTQQAIRAGRVAAGERVGESQQRKTPKLFLRLSKGQITPRWEGTSTTQMTCI</sequence>
<dbReference type="Proteomes" id="UP000799776">
    <property type="component" value="Unassembled WGS sequence"/>
</dbReference>
<proteinExistence type="predicted"/>
<comment type="caution">
    <text evidence="2">The sequence shown here is derived from an EMBL/GenBank/DDBJ whole genome shotgun (WGS) entry which is preliminary data.</text>
</comment>
<organism evidence="2 3">
    <name type="scientific">Saccharata proteae CBS 121410</name>
    <dbReference type="NCBI Taxonomy" id="1314787"/>
    <lineage>
        <taxon>Eukaryota</taxon>
        <taxon>Fungi</taxon>
        <taxon>Dikarya</taxon>
        <taxon>Ascomycota</taxon>
        <taxon>Pezizomycotina</taxon>
        <taxon>Dothideomycetes</taxon>
        <taxon>Dothideomycetes incertae sedis</taxon>
        <taxon>Botryosphaeriales</taxon>
        <taxon>Saccharataceae</taxon>
        <taxon>Saccharata</taxon>
    </lineage>
</organism>
<evidence type="ECO:0000256" key="1">
    <source>
        <dbReference type="SAM" id="MobiDB-lite"/>
    </source>
</evidence>
<evidence type="ECO:0000313" key="2">
    <source>
        <dbReference type="EMBL" id="KAF2087130.1"/>
    </source>
</evidence>
<evidence type="ECO:0000313" key="3">
    <source>
        <dbReference type="Proteomes" id="UP000799776"/>
    </source>
</evidence>
<name>A0A9P4HSE5_9PEZI</name>